<evidence type="ECO:0000313" key="1">
    <source>
        <dbReference type="EMBL" id="EPG59812.1"/>
    </source>
</evidence>
<name>A0AAV3JG35_LEPBO</name>
<dbReference type="AlphaFoldDB" id="A0AAV3JG35"/>
<proteinExistence type="predicted"/>
<reference evidence="1 2" key="1">
    <citation type="submission" date="2013-04" db="EMBL/GenBank/DDBJ databases">
        <authorList>
            <person name="Harkins D.M."/>
            <person name="Durkin A.S."/>
            <person name="Brinkac L.M."/>
            <person name="Haft D.H."/>
            <person name="Selengut J.D."/>
            <person name="Sanka R."/>
            <person name="DePew J."/>
            <person name="Purushe J."/>
            <person name="Chanthongthip A."/>
            <person name="Lattana O."/>
            <person name="Phetsouvanh R."/>
            <person name="Newton P.N."/>
            <person name="Vinetz J.M."/>
            <person name="Sutton G.G."/>
            <person name="Nierman W.C."/>
            <person name="Fouts D.E."/>
        </authorList>
    </citation>
    <scope>NUCLEOTIDE SEQUENCE [LARGE SCALE GENOMIC DNA]</scope>
    <source>
        <strain evidence="1 2">UI 09931</strain>
    </source>
</reference>
<sequence length="42" mass="4739">MVLFVPSVSVQPHACGEKAKNLYRINPDFLQSIFGFCVRVNL</sequence>
<dbReference type="Proteomes" id="UP000014570">
    <property type="component" value="Unassembled WGS sequence"/>
</dbReference>
<evidence type="ECO:0008006" key="3">
    <source>
        <dbReference type="Google" id="ProtNLM"/>
    </source>
</evidence>
<evidence type="ECO:0000313" key="2">
    <source>
        <dbReference type="Proteomes" id="UP000014570"/>
    </source>
</evidence>
<accession>A0AAV3JG35</accession>
<gene>
    <name evidence="1" type="ORF">LEP1GSC103_0972</name>
</gene>
<comment type="caution">
    <text evidence="1">The sequence shown here is derived from an EMBL/GenBank/DDBJ whole genome shotgun (WGS) entry which is preliminary data.</text>
</comment>
<organism evidence="1 2">
    <name type="scientific">Leptospira borgpetersenii serovar Javanica str. UI 09931</name>
    <dbReference type="NCBI Taxonomy" id="1049767"/>
    <lineage>
        <taxon>Bacteria</taxon>
        <taxon>Pseudomonadati</taxon>
        <taxon>Spirochaetota</taxon>
        <taxon>Spirochaetia</taxon>
        <taxon>Leptospirales</taxon>
        <taxon>Leptospiraceae</taxon>
        <taxon>Leptospira</taxon>
    </lineage>
</organism>
<protein>
    <recommendedName>
        <fullName evidence="3">Lipoprotein</fullName>
    </recommendedName>
</protein>
<dbReference type="EMBL" id="AHNP02000002">
    <property type="protein sequence ID" value="EPG59812.1"/>
    <property type="molecule type" value="Genomic_DNA"/>
</dbReference>